<proteinExistence type="predicted"/>
<dbReference type="PROSITE" id="PS51257">
    <property type="entry name" value="PROKAR_LIPOPROTEIN"/>
    <property type="match status" value="1"/>
</dbReference>
<accession>A0ABX4CIX4</accession>
<comment type="caution">
    <text evidence="1">The sequence shown here is derived from an EMBL/GenBank/DDBJ whole genome shotgun (WGS) entry which is preliminary data.</text>
</comment>
<name>A0ABX4CIX4_FLAHY</name>
<dbReference type="EMBL" id="MUGY01000007">
    <property type="protein sequence ID" value="OXA95426.1"/>
    <property type="molecule type" value="Genomic_DNA"/>
</dbReference>
<gene>
    <name evidence="1" type="ORF">B0A62_08945</name>
</gene>
<evidence type="ECO:0008006" key="3">
    <source>
        <dbReference type="Google" id="ProtNLM"/>
    </source>
</evidence>
<dbReference type="Proteomes" id="UP000198424">
    <property type="component" value="Unassembled WGS sequence"/>
</dbReference>
<keyword evidence="2" id="KW-1185">Reference proteome</keyword>
<organism evidence="1 2">
    <name type="scientific">Flavobacterium hydatis</name>
    <name type="common">Cytophaga aquatilis</name>
    <dbReference type="NCBI Taxonomy" id="991"/>
    <lineage>
        <taxon>Bacteria</taxon>
        <taxon>Pseudomonadati</taxon>
        <taxon>Bacteroidota</taxon>
        <taxon>Flavobacteriia</taxon>
        <taxon>Flavobacteriales</taxon>
        <taxon>Flavobacteriaceae</taxon>
        <taxon>Flavobacterium</taxon>
    </lineage>
</organism>
<reference evidence="1 2" key="1">
    <citation type="submission" date="2016-11" db="EMBL/GenBank/DDBJ databases">
        <title>Whole genomes of Flavobacteriaceae.</title>
        <authorList>
            <person name="Stine C."/>
            <person name="Li C."/>
            <person name="Tadesse D."/>
        </authorList>
    </citation>
    <scope>NUCLEOTIDE SEQUENCE [LARGE SCALE GENOMIC DNA]</scope>
    <source>
        <strain evidence="1 2">ATCC 29551</strain>
    </source>
</reference>
<sequence>MRLFVILFLATLLSCVDKKEEQKLVKDKIEISTNTQTDIDCGDFILKVDIDKDDFSIVNKGDTIYIYKDLYGSIEDKKISIIEKGSKLSNIELNENIETKFYQRMTDDNSGSALDFSYEKINKPNLVSNAFISSNSESFKSILFDKCFLEVKNESLKKQKQFYNSLLANKNKYENCCPEYIRQAKDFLKKKDELFTNFESLNVSPFINKNIITIKYDIKKTSKRKIIVFNDESEEKNNSSLVSSKSTITTDGIKEINSWEFSPSQTEKFQISLYAPVVSSQNKEEYFTYGFLTLKNGKKTFESKNIIRLANENSPYSAFEKIVFKNNFFTIEQHGDISDYSIYEYLTFKYENKLFYLHKYSIEFTSKIDPNENIPSKNWTKKDFGAIKLEDLTVTFLENLRNKEPIK</sequence>
<evidence type="ECO:0000313" key="1">
    <source>
        <dbReference type="EMBL" id="OXA95426.1"/>
    </source>
</evidence>
<evidence type="ECO:0000313" key="2">
    <source>
        <dbReference type="Proteomes" id="UP000198424"/>
    </source>
</evidence>
<protein>
    <recommendedName>
        <fullName evidence="3">Lipoprotein</fullName>
    </recommendedName>
</protein>